<dbReference type="EMBL" id="JBHSSW010000033">
    <property type="protein sequence ID" value="MFC6199444.1"/>
    <property type="molecule type" value="Genomic_DNA"/>
</dbReference>
<organism evidence="1 2">
    <name type="scientific">Ponticaulis profundi</name>
    <dbReference type="NCBI Taxonomy" id="2665222"/>
    <lineage>
        <taxon>Bacteria</taxon>
        <taxon>Pseudomonadati</taxon>
        <taxon>Pseudomonadota</taxon>
        <taxon>Alphaproteobacteria</taxon>
        <taxon>Hyphomonadales</taxon>
        <taxon>Hyphomonadaceae</taxon>
        <taxon>Ponticaulis</taxon>
    </lineage>
</organism>
<keyword evidence="2" id="KW-1185">Reference proteome</keyword>
<evidence type="ECO:0000313" key="2">
    <source>
        <dbReference type="Proteomes" id="UP001596303"/>
    </source>
</evidence>
<gene>
    <name evidence="1" type="ORF">ACFQDM_15265</name>
</gene>
<dbReference type="RefSeq" id="WP_377380508.1">
    <property type="nucleotide sequence ID" value="NZ_JBHSSW010000033.1"/>
</dbReference>
<evidence type="ECO:0000313" key="1">
    <source>
        <dbReference type="EMBL" id="MFC6199444.1"/>
    </source>
</evidence>
<dbReference type="Proteomes" id="UP001596303">
    <property type="component" value="Unassembled WGS sequence"/>
</dbReference>
<proteinExistence type="predicted"/>
<accession>A0ABW1SE17</accession>
<name>A0ABW1SE17_9PROT</name>
<sequence>MYTSNDEIDYIGLRLMMRSLPKHRWTHEAHVAAAVWILESDAHHAETDLPPMIRRYNVSVGTANTDTTGYHETITLASLRRIAVSLAALPNDLACYKKVNAVLAEGLAKPDWIFRHWSREKLFSIEARHNWVEPDLAPLPTFPSAAPSIGAGRE</sequence>
<comment type="caution">
    <text evidence="1">The sequence shown here is derived from an EMBL/GenBank/DDBJ whole genome shotgun (WGS) entry which is preliminary data.</text>
</comment>
<protein>
    <submittedName>
        <fullName evidence="1">Uncharacterized protein</fullName>
    </submittedName>
</protein>
<reference evidence="2" key="1">
    <citation type="journal article" date="2019" name="Int. J. Syst. Evol. Microbiol.">
        <title>The Global Catalogue of Microorganisms (GCM) 10K type strain sequencing project: providing services to taxonomists for standard genome sequencing and annotation.</title>
        <authorList>
            <consortium name="The Broad Institute Genomics Platform"/>
            <consortium name="The Broad Institute Genome Sequencing Center for Infectious Disease"/>
            <person name="Wu L."/>
            <person name="Ma J."/>
        </authorList>
    </citation>
    <scope>NUCLEOTIDE SEQUENCE [LARGE SCALE GENOMIC DNA]</scope>
    <source>
        <strain evidence="2">CGMCC-1.15741</strain>
    </source>
</reference>